<accession>A0ABP0AC46</accession>
<keyword evidence="2" id="KW-1185">Reference proteome</keyword>
<evidence type="ECO:0000313" key="1">
    <source>
        <dbReference type="EMBL" id="CAK6447293.1"/>
    </source>
</evidence>
<reference evidence="1" key="1">
    <citation type="submission" date="2023-12" db="EMBL/GenBank/DDBJ databases">
        <authorList>
            <person name="Brown T."/>
        </authorList>
    </citation>
    <scope>NUCLEOTIDE SEQUENCE</scope>
</reference>
<organism evidence="1 2">
    <name type="scientific">Pipistrellus nathusii</name>
    <name type="common">Nathusius' pipistrelle</name>
    <dbReference type="NCBI Taxonomy" id="59473"/>
    <lineage>
        <taxon>Eukaryota</taxon>
        <taxon>Metazoa</taxon>
        <taxon>Chordata</taxon>
        <taxon>Craniata</taxon>
        <taxon>Vertebrata</taxon>
        <taxon>Euteleostomi</taxon>
        <taxon>Mammalia</taxon>
        <taxon>Eutheria</taxon>
        <taxon>Laurasiatheria</taxon>
        <taxon>Chiroptera</taxon>
        <taxon>Yangochiroptera</taxon>
        <taxon>Vespertilionidae</taxon>
        <taxon>Pipistrellus</taxon>
    </lineage>
</organism>
<protein>
    <submittedName>
        <fullName evidence="1">Uncharacterized protein</fullName>
    </submittedName>
</protein>
<dbReference type="Proteomes" id="UP001314169">
    <property type="component" value="Chromosome 7"/>
</dbReference>
<name>A0ABP0AC46_PIPNA</name>
<evidence type="ECO:0000313" key="2">
    <source>
        <dbReference type="Proteomes" id="UP001314169"/>
    </source>
</evidence>
<sequence>MLWPKNHLCYLMPQSKLASWPEGCGLCIRICRRAVHLNVGEQRPGSIVLCKKCTAVRGREICSSNSKLDCTLFAGEEQPGFHIVLSLPAPQAALTLRAQEPQLVLQVQLGVRQ</sequence>
<dbReference type="EMBL" id="OY882864">
    <property type="protein sequence ID" value="CAK6447293.1"/>
    <property type="molecule type" value="Genomic_DNA"/>
</dbReference>
<proteinExistence type="predicted"/>
<gene>
    <name evidence="1" type="ORF">MPIPNATIZW_LOCUS15599</name>
</gene>